<dbReference type="HOGENOM" id="CLU_1251449_0_0_1"/>
<evidence type="ECO:0000256" key="5">
    <source>
        <dbReference type="SAM" id="MobiDB-lite"/>
    </source>
</evidence>
<sequence length="221" mass="25040">MGSRRRRNSKPVEFSPQHQRAINEHLSITRNQPHRHYAHVPCKFFRQNACQAGNSCPFSHSLDVQTADQRPCEYYRRGHCKFGERCANAHIPPDQNKITPAQDDYDDDVFPSEEYYIPQEVSELLTPEERRRRRSSGASSGTSSLSLSSASSLSASLSLAPVRGSPWSPKMRLDPTLWNDAQGTLEPYLQPQVWYGGFSTSWADEGKSPHPQESYNGVFLN</sequence>
<evidence type="ECO:0000313" key="7">
    <source>
        <dbReference type="EMBL" id="CCE90257.1"/>
    </source>
</evidence>
<dbReference type="PROSITE" id="PS50103">
    <property type="entry name" value="ZF_C3H1"/>
    <property type="match status" value="2"/>
</dbReference>
<dbReference type="Gene3D" id="4.10.1000.10">
    <property type="entry name" value="Zinc finger, CCCH-type"/>
    <property type="match status" value="1"/>
</dbReference>
<dbReference type="GO" id="GO:0061630">
    <property type="term" value="F:ubiquitin protein ligase activity"/>
    <property type="evidence" value="ECO:0007669"/>
    <property type="project" value="InterPro"/>
</dbReference>
<evidence type="ECO:0000259" key="6">
    <source>
        <dbReference type="PROSITE" id="PS50103"/>
    </source>
</evidence>
<feature type="zinc finger region" description="C3H1-type" evidence="4">
    <location>
        <begin position="37"/>
        <end position="63"/>
    </location>
</feature>
<protein>
    <recommendedName>
        <fullName evidence="6">C3H1-type domain-containing protein</fullName>
    </recommendedName>
</protein>
<dbReference type="SUPFAM" id="SSF90229">
    <property type="entry name" value="CCCH zinc finger"/>
    <property type="match status" value="1"/>
</dbReference>
<name>G8ZNR3_TORDE</name>
<evidence type="ECO:0000256" key="4">
    <source>
        <dbReference type="PROSITE-ProRule" id="PRU00723"/>
    </source>
</evidence>
<dbReference type="EMBL" id="HE616743">
    <property type="protein sequence ID" value="CCE90257.1"/>
    <property type="molecule type" value="Genomic_DNA"/>
</dbReference>
<dbReference type="GO" id="GO:0008270">
    <property type="term" value="F:zinc ion binding"/>
    <property type="evidence" value="ECO:0007669"/>
    <property type="project" value="UniProtKB-KW"/>
</dbReference>
<reference evidence="7 8" key="1">
    <citation type="journal article" date="2011" name="Proc. Natl. Acad. Sci. U.S.A.">
        <title>Evolutionary erosion of yeast sex chromosomes by mating-type switching accidents.</title>
        <authorList>
            <person name="Gordon J.L."/>
            <person name="Armisen D."/>
            <person name="Proux-Wera E."/>
            <person name="Oheigeartaigh S.S."/>
            <person name="Byrne K.P."/>
            <person name="Wolfe K.H."/>
        </authorList>
    </citation>
    <scope>NUCLEOTIDE SEQUENCE [LARGE SCALE GENOMIC DNA]</scope>
    <source>
        <strain evidence="8">ATCC 10662 / CBS 1146 / NBRC 0425 / NCYC 2629 / NRRL Y-866</strain>
    </source>
</reference>
<dbReference type="STRING" id="1076872.G8ZNR3"/>
<dbReference type="InterPro" id="IPR000571">
    <property type="entry name" value="Znf_CCCH"/>
</dbReference>
<feature type="domain" description="C3H1-type" evidence="6">
    <location>
        <begin position="37"/>
        <end position="63"/>
    </location>
</feature>
<dbReference type="InterPro" id="IPR045072">
    <property type="entry name" value="MKRN-like"/>
</dbReference>
<dbReference type="GeneID" id="11504099"/>
<dbReference type="OrthoDB" id="411372at2759"/>
<gene>
    <name evidence="7" type="primary">TDEL0B01280</name>
    <name evidence="7" type="ORF">TDEL_0B01280</name>
</gene>
<dbReference type="KEGG" id="tdl:TDEL_0B01280"/>
<dbReference type="PANTHER" id="PTHR11224">
    <property type="entry name" value="MAKORIN-RELATED"/>
    <property type="match status" value="1"/>
</dbReference>
<dbReference type="AlphaFoldDB" id="G8ZNR3"/>
<feature type="region of interest" description="Disordered" evidence="5">
    <location>
        <begin position="121"/>
        <end position="147"/>
    </location>
</feature>
<feature type="domain" description="C3H1-type" evidence="6">
    <location>
        <begin position="66"/>
        <end position="93"/>
    </location>
</feature>
<dbReference type="Pfam" id="PF00642">
    <property type="entry name" value="zf-CCCH"/>
    <property type="match status" value="2"/>
</dbReference>
<keyword evidence="3 4" id="KW-0862">Zinc</keyword>
<accession>G8ZNR3</accession>
<feature type="compositionally biased region" description="Low complexity" evidence="5">
    <location>
        <begin position="136"/>
        <end position="147"/>
    </location>
</feature>
<evidence type="ECO:0000256" key="3">
    <source>
        <dbReference type="ARBA" id="ARBA00022833"/>
    </source>
</evidence>
<dbReference type="InParanoid" id="G8ZNR3"/>
<evidence type="ECO:0000256" key="1">
    <source>
        <dbReference type="ARBA" id="ARBA00022723"/>
    </source>
</evidence>
<keyword evidence="2 4" id="KW-0863">Zinc-finger</keyword>
<keyword evidence="1 4" id="KW-0479">Metal-binding</keyword>
<feature type="zinc finger region" description="C3H1-type" evidence="4">
    <location>
        <begin position="66"/>
        <end position="93"/>
    </location>
</feature>
<evidence type="ECO:0000256" key="2">
    <source>
        <dbReference type="ARBA" id="ARBA00022771"/>
    </source>
</evidence>
<dbReference type="RefSeq" id="XP_003679468.1">
    <property type="nucleotide sequence ID" value="XM_003679420.1"/>
</dbReference>
<keyword evidence="8" id="KW-1185">Reference proteome</keyword>
<organism evidence="7 8">
    <name type="scientific">Torulaspora delbrueckii</name>
    <name type="common">Yeast</name>
    <name type="synonym">Candida colliculosa</name>
    <dbReference type="NCBI Taxonomy" id="4950"/>
    <lineage>
        <taxon>Eukaryota</taxon>
        <taxon>Fungi</taxon>
        <taxon>Dikarya</taxon>
        <taxon>Ascomycota</taxon>
        <taxon>Saccharomycotina</taxon>
        <taxon>Saccharomycetes</taxon>
        <taxon>Saccharomycetales</taxon>
        <taxon>Saccharomycetaceae</taxon>
        <taxon>Torulaspora</taxon>
    </lineage>
</organism>
<dbReference type="PANTHER" id="PTHR11224:SF10">
    <property type="entry name" value="IP09428P-RELATED"/>
    <property type="match status" value="1"/>
</dbReference>
<proteinExistence type="predicted"/>
<dbReference type="GO" id="GO:0000209">
    <property type="term" value="P:protein polyubiquitination"/>
    <property type="evidence" value="ECO:0007669"/>
    <property type="project" value="InterPro"/>
</dbReference>
<dbReference type="Proteomes" id="UP000005627">
    <property type="component" value="Chromosome 2"/>
</dbReference>
<evidence type="ECO:0000313" key="8">
    <source>
        <dbReference type="Proteomes" id="UP000005627"/>
    </source>
</evidence>
<dbReference type="InterPro" id="IPR036855">
    <property type="entry name" value="Znf_CCCH_sf"/>
</dbReference>
<dbReference type="eggNOG" id="KOG1039">
    <property type="taxonomic scope" value="Eukaryota"/>
</dbReference>
<dbReference type="SMART" id="SM00356">
    <property type="entry name" value="ZnF_C3H1"/>
    <property type="match status" value="2"/>
</dbReference>